<gene>
    <name evidence="1" type="ORF">ACFSGJ_16590</name>
</gene>
<comment type="caution">
    <text evidence="1">The sequence shown here is derived from an EMBL/GenBank/DDBJ whole genome shotgun (WGS) entry which is preliminary data.</text>
</comment>
<dbReference type="EMBL" id="JBHUGH010000013">
    <property type="protein sequence ID" value="MFD1913834.1"/>
    <property type="molecule type" value="Genomic_DNA"/>
</dbReference>
<sequence>MKNKLSDLNNHLFAQLERLAQEDLTADQVEHEAKRAEAIVSVADQITRNAELQLKAAKLFADHGQQILPMLPQIGGRSE</sequence>
<organism evidence="1 2">
    <name type="scientific">Halodurantibacterium flavum</name>
    <dbReference type="NCBI Taxonomy" id="1382802"/>
    <lineage>
        <taxon>Bacteria</taxon>
        <taxon>Pseudomonadati</taxon>
        <taxon>Pseudomonadota</taxon>
        <taxon>Alphaproteobacteria</taxon>
        <taxon>Rhodobacterales</taxon>
        <taxon>Paracoccaceae</taxon>
        <taxon>Halodurantibacterium</taxon>
    </lineage>
</organism>
<proteinExistence type="predicted"/>
<dbReference type="Proteomes" id="UP001597353">
    <property type="component" value="Unassembled WGS sequence"/>
</dbReference>
<keyword evidence="2" id="KW-1185">Reference proteome</keyword>
<reference evidence="2" key="1">
    <citation type="journal article" date="2019" name="Int. J. Syst. Evol. Microbiol.">
        <title>The Global Catalogue of Microorganisms (GCM) 10K type strain sequencing project: providing services to taxonomists for standard genome sequencing and annotation.</title>
        <authorList>
            <consortium name="The Broad Institute Genomics Platform"/>
            <consortium name="The Broad Institute Genome Sequencing Center for Infectious Disease"/>
            <person name="Wu L."/>
            <person name="Ma J."/>
        </authorList>
    </citation>
    <scope>NUCLEOTIDE SEQUENCE [LARGE SCALE GENOMIC DNA]</scope>
    <source>
        <strain evidence="2">CGMCC 4.7242</strain>
    </source>
</reference>
<accession>A0ABW4SAJ4</accession>
<protein>
    <recommendedName>
        <fullName evidence="3">Phage protein</fullName>
    </recommendedName>
</protein>
<evidence type="ECO:0000313" key="1">
    <source>
        <dbReference type="EMBL" id="MFD1913834.1"/>
    </source>
</evidence>
<name>A0ABW4SAJ4_9RHOB</name>
<dbReference type="RefSeq" id="WP_390264366.1">
    <property type="nucleotide sequence ID" value="NZ_JBHUGH010000013.1"/>
</dbReference>
<evidence type="ECO:0000313" key="2">
    <source>
        <dbReference type="Proteomes" id="UP001597353"/>
    </source>
</evidence>
<evidence type="ECO:0008006" key="3">
    <source>
        <dbReference type="Google" id="ProtNLM"/>
    </source>
</evidence>